<name>A0A0G1UZX3_9BACT</name>
<accession>A0A0G1UZX3</accession>
<protein>
    <submittedName>
        <fullName evidence="1">Uncharacterized protein</fullName>
    </submittedName>
</protein>
<comment type="caution">
    <text evidence="1">The sequence shown here is derived from an EMBL/GenBank/DDBJ whole genome shotgun (WGS) entry which is preliminary data.</text>
</comment>
<evidence type="ECO:0000313" key="1">
    <source>
        <dbReference type="EMBL" id="KKU99799.1"/>
    </source>
</evidence>
<reference evidence="1 2" key="1">
    <citation type="journal article" date="2015" name="Nature">
        <title>rRNA introns, odd ribosomes, and small enigmatic genomes across a large radiation of phyla.</title>
        <authorList>
            <person name="Brown C.T."/>
            <person name="Hug L.A."/>
            <person name="Thomas B.C."/>
            <person name="Sharon I."/>
            <person name="Castelle C.J."/>
            <person name="Singh A."/>
            <person name="Wilkins M.J."/>
            <person name="Williams K.H."/>
            <person name="Banfield J.F."/>
        </authorList>
    </citation>
    <scope>NUCLEOTIDE SEQUENCE [LARGE SCALE GENOMIC DNA]</scope>
</reference>
<gene>
    <name evidence="1" type="ORF">UY33_C0022G0006</name>
</gene>
<organism evidence="1 2">
    <name type="scientific">Candidatus Amesbacteria bacterium GW2011_GWA1_48_9</name>
    <dbReference type="NCBI Taxonomy" id="1618355"/>
    <lineage>
        <taxon>Bacteria</taxon>
        <taxon>Candidatus Amesiibacteriota</taxon>
    </lineage>
</organism>
<proteinExistence type="predicted"/>
<dbReference type="EMBL" id="LCPP01000022">
    <property type="protein sequence ID" value="KKU99799.1"/>
    <property type="molecule type" value="Genomic_DNA"/>
</dbReference>
<dbReference type="AlphaFoldDB" id="A0A0G1UZX3"/>
<dbReference type="Proteomes" id="UP000034637">
    <property type="component" value="Unassembled WGS sequence"/>
</dbReference>
<sequence>MKKNLKRNYLKYQKRSKEQKRVLDFLRSFMPEIIFRTTKLEGEPVTRKIVKSIFG</sequence>
<evidence type="ECO:0000313" key="2">
    <source>
        <dbReference type="Proteomes" id="UP000034637"/>
    </source>
</evidence>